<feature type="compositionally biased region" description="Low complexity" evidence="6">
    <location>
        <begin position="49"/>
        <end position="58"/>
    </location>
</feature>
<keyword evidence="8" id="KW-1185">Reference proteome</keyword>
<evidence type="ECO:0000256" key="4">
    <source>
        <dbReference type="ARBA" id="ARBA00044511"/>
    </source>
</evidence>
<organism evidence="7 8">
    <name type="scientific">Neoarthrinium moseri</name>
    <dbReference type="NCBI Taxonomy" id="1658444"/>
    <lineage>
        <taxon>Eukaryota</taxon>
        <taxon>Fungi</taxon>
        <taxon>Dikarya</taxon>
        <taxon>Ascomycota</taxon>
        <taxon>Pezizomycotina</taxon>
        <taxon>Sordariomycetes</taxon>
        <taxon>Xylariomycetidae</taxon>
        <taxon>Amphisphaeriales</taxon>
        <taxon>Apiosporaceae</taxon>
        <taxon>Neoarthrinium</taxon>
    </lineage>
</organism>
<comment type="similarity">
    <text evidence="1">Belongs to the CCM1 family.</text>
</comment>
<proteinExistence type="inferred from homology"/>
<evidence type="ECO:0000313" key="7">
    <source>
        <dbReference type="EMBL" id="KAI1866953.1"/>
    </source>
</evidence>
<evidence type="ECO:0000256" key="2">
    <source>
        <dbReference type="ARBA" id="ARBA00022737"/>
    </source>
</evidence>
<dbReference type="EMBL" id="JAFIMR010000019">
    <property type="protein sequence ID" value="KAI1866953.1"/>
    <property type="molecule type" value="Genomic_DNA"/>
</dbReference>
<dbReference type="PROSITE" id="PS51375">
    <property type="entry name" value="PPR"/>
    <property type="match status" value="1"/>
</dbReference>
<comment type="subunit">
    <text evidence="4">Binds to mitochondrial small subunit 15S rRNA.</text>
</comment>
<feature type="repeat" description="PPR" evidence="5">
    <location>
        <begin position="134"/>
        <end position="168"/>
    </location>
</feature>
<dbReference type="InterPro" id="IPR011990">
    <property type="entry name" value="TPR-like_helical_dom_sf"/>
</dbReference>
<dbReference type="NCBIfam" id="TIGR00756">
    <property type="entry name" value="PPR"/>
    <property type="match status" value="1"/>
</dbReference>
<name>A0A9Q0ANE1_9PEZI</name>
<dbReference type="InterPro" id="IPR002885">
    <property type="entry name" value="PPR_rpt"/>
</dbReference>
<accession>A0A9Q0ANE1</accession>
<keyword evidence="2" id="KW-0677">Repeat</keyword>
<feature type="region of interest" description="Disordered" evidence="6">
    <location>
        <begin position="347"/>
        <end position="387"/>
    </location>
</feature>
<gene>
    <name evidence="7" type="ORF">JX265_007529</name>
</gene>
<reference evidence="7" key="1">
    <citation type="submission" date="2021-03" db="EMBL/GenBank/DDBJ databases">
        <title>Revisited historic fungal species revealed as producer of novel bioactive compounds through whole genome sequencing and comparative genomics.</title>
        <authorList>
            <person name="Vignolle G.A."/>
            <person name="Hochenegger N."/>
            <person name="Mach R.L."/>
            <person name="Mach-Aigner A.R."/>
            <person name="Javad Rahimi M."/>
            <person name="Salim K.A."/>
            <person name="Chan C.M."/>
            <person name="Lim L.B.L."/>
            <person name="Cai F."/>
            <person name="Druzhinina I.S."/>
            <person name="U'Ren J.M."/>
            <person name="Derntl C."/>
        </authorList>
    </citation>
    <scope>NUCLEOTIDE SEQUENCE</scope>
    <source>
        <strain evidence="7">TUCIM 5799</strain>
    </source>
</reference>
<comment type="caution">
    <text evidence="7">The sequence shown here is derived from an EMBL/GenBank/DDBJ whole genome shotgun (WGS) entry which is preliminary data.</text>
</comment>
<dbReference type="Pfam" id="PF13812">
    <property type="entry name" value="PPR_3"/>
    <property type="match status" value="1"/>
</dbReference>
<evidence type="ECO:0000256" key="1">
    <source>
        <dbReference type="ARBA" id="ARBA00006192"/>
    </source>
</evidence>
<dbReference type="Pfam" id="PF13041">
    <property type="entry name" value="PPR_2"/>
    <property type="match status" value="1"/>
</dbReference>
<dbReference type="Gene3D" id="1.25.40.10">
    <property type="entry name" value="Tetratricopeptide repeat domain"/>
    <property type="match status" value="2"/>
</dbReference>
<evidence type="ECO:0000256" key="6">
    <source>
        <dbReference type="SAM" id="MobiDB-lite"/>
    </source>
</evidence>
<protein>
    <recommendedName>
        <fullName evidence="9">Pentatricopeptide repeat protein</fullName>
    </recommendedName>
</protein>
<dbReference type="AlphaFoldDB" id="A0A9Q0ANE1"/>
<sequence length="654" mass="73609">MLTCRACTRRALASLLEAALPAEPRATSLRPPVSWTSSPAPARTYATTATTATTAAPANESSFRDLDLKDGRPKVPGKKSKRTVSKSTEWAVNKQLEYIDDPYHIAKEVERTLARDRLEEATLLVHKASKNAQVPVSWNHLIDYQMRKHRLHAAIKLYNDMKKRGQLPTAQTYTVIFRGCAASPHSKLAVSEAQRIYNNMIASERITPNVVHMNAVLHVCARAQDFDTMFTVLKTADNKLRSPNNLTFTTVLNALRASVSGSKDRDATEKDVAQAKTQTVQRAKTIWDDVMAKWRSASMFVDEELVCAMGRILLLGSYHDNNDIFSLIEQTMNIPKEPEQLSSLAWKGVKDDSPSAPPPEGDSTPSTKAVSRIDARPSGSSKAFARPGKNSLSLVMTAIHNTGKANLARRYWIIFTKNHGVVPDAENWRALFRALCRGKSSTKAVEYLSEVPKQMTTPSIFQYAMTTCLRDNLNRSAFNNATGILEIMLTSLRIPDLYVLRTYLRVAYANKRFFEETAQKDPEKAKLMWGRQMCTALENLWEPYQIVAKQFSLRKLDSLADRNVVDDADRVAWEKEKAQIADLAALARKMIAAHDRIIFDNMAPVDVAKRIAPRRNLLNRFVVRYFEDRAKFEPSFNRKTEEDSMALETESFSS</sequence>
<evidence type="ECO:0000256" key="5">
    <source>
        <dbReference type="PROSITE-ProRule" id="PRU00708"/>
    </source>
</evidence>
<dbReference type="Proteomes" id="UP000829685">
    <property type="component" value="Unassembled WGS sequence"/>
</dbReference>
<comment type="function">
    <text evidence="3">Regulates mitochondrial small subunit maturation by controlling 15S rRNA 5'-end processing. Localizes to the 5' precursor of the 15S rRNA in a position that is subsequently occupied by mS47 in the mature yeast mtSSU. Uses structure and sequence-specific RNA recognition, binding to a single-stranded region of the precursor and specifically recognizing bases -6 to -1. The exchange of Ccm1 for mS47 is coupled to the irreversible removal of precursor rRNA that is accompanied by conformational changes of the mitoribosomal proteins uS5m and mS26. These conformational changes signal completion of 5'-end rRNA processing through protection of the mature 5'-end of the 15S rRNA and stabilization of mS47. The removal of the 5' precursor together with the dissociation of Ccm1 may be catalyzed by the 5'-3' exoribonuclease Pet127. Involved in the specific removal of group I introns in mitochondrial encoded transcripts.</text>
</comment>
<dbReference type="PANTHER" id="PTHR47936">
    <property type="entry name" value="PPR_LONG DOMAIN-CONTAINING PROTEIN"/>
    <property type="match status" value="1"/>
</dbReference>
<feature type="region of interest" description="Disordered" evidence="6">
    <location>
        <begin position="49"/>
        <end position="86"/>
    </location>
</feature>
<evidence type="ECO:0000313" key="8">
    <source>
        <dbReference type="Proteomes" id="UP000829685"/>
    </source>
</evidence>
<dbReference type="PANTHER" id="PTHR47936:SF1">
    <property type="entry name" value="PENTATRICOPEPTIDE REPEAT-CONTAINING PROTEIN GUN1, CHLOROPLASTIC"/>
    <property type="match status" value="1"/>
</dbReference>
<evidence type="ECO:0000256" key="3">
    <source>
        <dbReference type="ARBA" id="ARBA00044493"/>
    </source>
</evidence>
<feature type="compositionally biased region" description="Basic and acidic residues" evidence="6">
    <location>
        <begin position="62"/>
        <end position="73"/>
    </location>
</feature>
<feature type="compositionally biased region" description="Basic residues" evidence="6">
    <location>
        <begin position="75"/>
        <end position="84"/>
    </location>
</feature>
<evidence type="ECO:0008006" key="9">
    <source>
        <dbReference type="Google" id="ProtNLM"/>
    </source>
</evidence>
<dbReference type="GO" id="GO:0031930">
    <property type="term" value="P:mitochondria-nucleus signaling pathway"/>
    <property type="evidence" value="ECO:0007669"/>
    <property type="project" value="TreeGrafter"/>
</dbReference>